<dbReference type="CDD" id="cd01647">
    <property type="entry name" value="RT_LTR"/>
    <property type="match status" value="1"/>
</dbReference>
<dbReference type="SUPFAM" id="SSF56672">
    <property type="entry name" value="DNA/RNA polymerases"/>
    <property type="match status" value="1"/>
</dbReference>
<keyword evidence="3" id="KW-1185">Reference proteome</keyword>
<name>A0A371HP87_MUCPR</name>
<dbReference type="InterPro" id="IPR000477">
    <property type="entry name" value="RT_dom"/>
</dbReference>
<comment type="caution">
    <text evidence="2">The sequence shown here is derived from an EMBL/GenBank/DDBJ whole genome shotgun (WGS) entry which is preliminary data.</text>
</comment>
<proteinExistence type="predicted"/>
<evidence type="ECO:0000259" key="1">
    <source>
        <dbReference type="Pfam" id="PF00078"/>
    </source>
</evidence>
<dbReference type="PANTHER" id="PTHR24559">
    <property type="entry name" value="TRANSPOSON TY3-I GAG-POL POLYPROTEIN"/>
    <property type="match status" value="1"/>
</dbReference>
<gene>
    <name evidence="2" type="primary">pol</name>
    <name evidence="2" type="ORF">CR513_11641</name>
</gene>
<dbReference type="InterPro" id="IPR043128">
    <property type="entry name" value="Rev_trsase/Diguanyl_cyclase"/>
</dbReference>
<dbReference type="PANTHER" id="PTHR24559:SF444">
    <property type="entry name" value="REVERSE TRANSCRIPTASE DOMAIN-CONTAINING PROTEIN"/>
    <property type="match status" value="1"/>
</dbReference>
<dbReference type="Gene3D" id="3.10.10.10">
    <property type="entry name" value="HIV Type 1 Reverse Transcriptase, subunit A, domain 1"/>
    <property type="match status" value="1"/>
</dbReference>
<reference evidence="2" key="1">
    <citation type="submission" date="2018-05" db="EMBL/GenBank/DDBJ databases">
        <title>Draft genome of Mucuna pruriens seed.</title>
        <authorList>
            <person name="Nnadi N.E."/>
            <person name="Vos R."/>
            <person name="Hasami M.H."/>
            <person name="Devisetty U.K."/>
            <person name="Aguiy J.C."/>
        </authorList>
    </citation>
    <scope>NUCLEOTIDE SEQUENCE [LARGE SCALE GENOMIC DNA]</scope>
    <source>
        <strain evidence="2">JCA_2017</strain>
    </source>
</reference>
<dbReference type="Proteomes" id="UP000257109">
    <property type="component" value="Unassembled WGS sequence"/>
</dbReference>
<sequence length="169" mass="19329">MYIGYTNQNKACPKDPYPLPNIDRLVDGASGFALLSFMDAYSGYNQIKMHPRGEVKIAFTTDSRTFYYRVMPFRLKNAGATYKLLMDKILEKIIGTNVEVYMDDMVVKSTMVADHCKALERVFQVLRRHQLKLKLEQCSLGVQAGKFLGFMLTKRGIEANRRNAKQSLT</sequence>
<feature type="domain" description="Reverse transcriptase" evidence="1">
    <location>
        <begin position="8"/>
        <end position="151"/>
    </location>
</feature>
<dbReference type="Pfam" id="PF00078">
    <property type="entry name" value="RVT_1"/>
    <property type="match status" value="1"/>
</dbReference>
<accession>A0A371HP87</accession>
<feature type="non-terminal residue" evidence="2">
    <location>
        <position position="1"/>
    </location>
</feature>
<dbReference type="AlphaFoldDB" id="A0A371HP87"/>
<evidence type="ECO:0000313" key="3">
    <source>
        <dbReference type="Proteomes" id="UP000257109"/>
    </source>
</evidence>
<dbReference type="InterPro" id="IPR043502">
    <property type="entry name" value="DNA/RNA_pol_sf"/>
</dbReference>
<dbReference type="InterPro" id="IPR053134">
    <property type="entry name" value="RNA-dir_DNA_polymerase"/>
</dbReference>
<evidence type="ECO:0000313" key="2">
    <source>
        <dbReference type="EMBL" id="RDY04616.1"/>
    </source>
</evidence>
<protein>
    <submittedName>
        <fullName evidence="2">Retrovirus-related Pol polyprotein from transposon 17.6</fullName>
    </submittedName>
</protein>
<organism evidence="2 3">
    <name type="scientific">Mucuna pruriens</name>
    <name type="common">Velvet bean</name>
    <name type="synonym">Dolichos pruriens</name>
    <dbReference type="NCBI Taxonomy" id="157652"/>
    <lineage>
        <taxon>Eukaryota</taxon>
        <taxon>Viridiplantae</taxon>
        <taxon>Streptophyta</taxon>
        <taxon>Embryophyta</taxon>
        <taxon>Tracheophyta</taxon>
        <taxon>Spermatophyta</taxon>
        <taxon>Magnoliopsida</taxon>
        <taxon>eudicotyledons</taxon>
        <taxon>Gunneridae</taxon>
        <taxon>Pentapetalae</taxon>
        <taxon>rosids</taxon>
        <taxon>fabids</taxon>
        <taxon>Fabales</taxon>
        <taxon>Fabaceae</taxon>
        <taxon>Papilionoideae</taxon>
        <taxon>50 kb inversion clade</taxon>
        <taxon>NPAAA clade</taxon>
        <taxon>indigoferoid/millettioid clade</taxon>
        <taxon>Phaseoleae</taxon>
        <taxon>Mucuna</taxon>
    </lineage>
</organism>
<dbReference type="OrthoDB" id="101614at2759"/>
<dbReference type="EMBL" id="QJKJ01002047">
    <property type="protein sequence ID" value="RDY04616.1"/>
    <property type="molecule type" value="Genomic_DNA"/>
</dbReference>
<dbReference type="Gene3D" id="3.30.70.270">
    <property type="match status" value="1"/>
</dbReference>